<feature type="region of interest" description="Disordered" evidence="1">
    <location>
        <begin position="87"/>
        <end position="110"/>
    </location>
</feature>
<evidence type="ECO:0000313" key="2">
    <source>
        <dbReference type="EnsemblPlants" id="QL05p047810:mrna"/>
    </source>
</evidence>
<dbReference type="EnsemblPlants" id="QL05p047810:mrna">
    <property type="protein sequence ID" value="QL05p047810:mrna"/>
    <property type="gene ID" value="QL05p047810"/>
</dbReference>
<dbReference type="AlphaFoldDB" id="A0A7N2LRJ1"/>
<organism evidence="2 3">
    <name type="scientific">Quercus lobata</name>
    <name type="common">Valley oak</name>
    <dbReference type="NCBI Taxonomy" id="97700"/>
    <lineage>
        <taxon>Eukaryota</taxon>
        <taxon>Viridiplantae</taxon>
        <taxon>Streptophyta</taxon>
        <taxon>Embryophyta</taxon>
        <taxon>Tracheophyta</taxon>
        <taxon>Spermatophyta</taxon>
        <taxon>Magnoliopsida</taxon>
        <taxon>eudicotyledons</taxon>
        <taxon>Gunneridae</taxon>
        <taxon>Pentapetalae</taxon>
        <taxon>rosids</taxon>
        <taxon>fabids</taxon>
        <taxon>Fagales</taxon>
        <taxon>Fagaceae</taxon>
        <taxon>Quercus</taxon>
    </lineage>
</organism>
<reference evidence="2 3" key="1">
    <citation type="journal article" date="2016" name="G3 (Bethesda)">
        <title>First Draft Assembly and Annotation of the Genome of a California Endemic Oak Quercus lobata Nee (Fagaceae).</title>
        <authorList>
            <person name="Sork V.L."/>
            <person name="Fitz-Gibbon S.T."/>
            <person name="Puiu D."/>
            <person name="Crepeau M."/>
            <person name="Gugger P.F."/>
            <person name="Sherman R."/>
            <person name="Stevens K."/>
            <person name="Langley C.H."/>
            <person name="Pellegrini M."/>
            <person name="Salzberg S.L."/>
        </authorList>
    </citation>
    <scope>NUCLEOTIDE SEQUENCE [LARGE SCALE GENOMIC DNA]</scope>
    <source>
        <strain evidence="2 3">cv. SW786</strain>
    </source>
</reference>
<dbReference type="InParanoid" id="A0A7N2LRJ1"/>
<name>A0A7N2LRJ1_QUELO</name>
<sequence>MENGFFKSKQCSSLKPTDRDTGVEAEPVVMDDVNPMPVHCPTAVSKSQTPRDILIVAFPNLFEVRINEIDLELTKFDHIKLMTQSATTAKNTSSQSHEEQGAAKSSNTQRMWTRLVRKNTEGSAQENSGNTRRDTGKELGYIIRAKDPSIVFIAKTLVDEARLDRVVQEIETVSGLQGIAVLDYVESPTASFVCIHSIGDMDQQESYPLAFAVLQPAVADSRV</sequence>
<evidence type="ECO:0000256" key="1">
    <source>
        <dbReference type="SAM" id="MobiDB-lite"/>
    </source>
</evidence>
<dbReference type="Proteomes" id="UP000594261">
    <property type="component" value="Chromosome 5"/>
</dbReference>
<keyword evidence="3" id="KW-1185">Reference proteome</keyword>
<protein>
    <submittedName>
        <fullName evidence="2">Uncharacterized protein</fullName>
    </submittedName>
</protein>
<proteinExistence type="predicted"/>
<dbReference type="Gramene" id="QL05p047810:mrna">
    <property type="protein sequence ID" value="QL05p047810:mrna"/>
    <property type="gene ID" value="QL05p047810"/>
</dbReference>
<feature type="region of interest" description="Disordered" evidence="1">
    <location>
        <begin position="1"/>
        <end position="23"/>
    </location>
</feature>
<dbReference type="EMBL" id="LRBV02000005">
    <property type="status" value="NOT_ANNOTATED_CDS"/>
    <property type="molecule type" value="Genomic_DNA"/>
</dbReference>
<accession>A0A7N2LRJ1</accession>
<evidence type="ECO:0000313" key="3">
    <source>
        <dbReference type="Proteomes" id="UP000594261"/>
    </source>
</evidence>
<reference evidence="2" key="2">
    <citation type="submission" date="2021-01" db="UniProtKB">
        <authorList>
            <consortium name="EnsemblPlants"/>
        </authorList>
    </citation>
    <scope>IDENTIFICATION</scope>
</reference>